<sequence>MHVSYFAHAVQDWTEAFGAKTTYIEPGSPFQRFQAIAEGSAWENGYCNFLHSRFRDEFLNGEIFYSLNEALILIED</sequence>
<dbReference type="GO" id="GO:0015074">
    <property type="term" value="P:DNA integration"/>
    <property type="evidence" value="ECO:0007669"/>
    <property type="project" value="InterPro"/>
</dbReference>
<proteinExistence type="predicted"/>
<comment type="caution">
    <text evidence="2">The sequence shown here is derived from an EMBL/GenBank/DDBJ whole genome shotgun (WGS) entry which is preliminary data.</text>
</comment>
<dbReference type="AlphaFoldDB" id="A0A562SDI9"/>
<evidence type="ECO:0000259" key="1">
    <source>
        <dbReference type="Pfam" id="PF13683"/>
    </source>
</evidence>
<dbReference type="OrthoDB" id="9813285at2"/>
<feature type="domain" description="Integrase catalytic" evidence="1">
    <location>
        <begin position="33"/>
        <end position="75"/>
    </location>
</feature>
<dbReference type="InterPro" id="IPR001584">
    <property type="entry name" value="Integrase_cat-core"/>
</dbReference>
<dbReference type="Pfam" id="PF13683">
    <property type="entry name" value="rve_3"/>
    <property type="match status" value="1"/>
</dbReference>
<dbReference type="EMBL" id="VLLF01000016">
    <property type="protein sequence ID" value="TWI78730.1"/>
    <property type="molecule type" value="Genomic_DNA"/>
</dbReference>
<dbReference type="Proteomes" id="UP000320593">
    <property type="component" value="Unassembled WGS sequence"/>
</dbReference>
<accession>A0A562SDI9</accession>
<keyword evidence="3" id="KW-1185">Reference proteome</keyword>
<evidence type="ECO:0000313" key="2">
    <source>
        <dbReference type="EMBL" id="TWI78730.1"/>
    </source>
</evidence>
<protein>
    <submittedName>
        <fullName evidence="2">Integrase-like protein</fullName>
    </submittedName>
</protein>
<organism evidence="2 3">
    <name type="scientific">Roseibium hamelinense</name>
    <dbReference type="NCBI Taxonomy" id="150831"/>
    <lineage>
        <taxon>Bacteria</taxon>
        <taxon>Pseudomonadati</taxon>
        <taxon>Pseudomonadota</taxon>
        <taxon>Alphaproteobacteria</taxon>
        <taxon>Hyphomicrobiales</taxon>
        <taxon>Stappiaceae</taxon>
        <taxon>Roseibium</taxon>
    </lineage>
</organism>
<reference evidence="2 3" key="1">
    <citation type="submission" date="2019-07" db="EMBL/GenBank/DDBJ databases">
        <title>Genomic Encyclopedia of Archaeal and Bacterial Type Strains, Phase II (KMG-II): from individual species to whole genera.</title>
        <authorList>
            <person name="Goeker M."/>
        </authorList>
    </citation>
    <scope>NUCLEOTIDE SEQUENCE [LARGE SCALE GENOMIC DNA]</scope>
    <source>
        <strain evidence="2 3">ATCC BAA-252</strain>
    </source>
</reference>
<gene>
    <name evidence="2" type="ORF">JM93_04387</name>
</gene>
<evidence type="ECO:0000313" key="3">
    <source>
        <dbReference type="Proteomes" id="UP000320593"/>
    </source>
</evidence>
<name>A0A562SDI9_9HYPH</name>